<evidence type="ECO:0000313" key="1">
    <source>
        <dbReference type="EMBL" id="MBB1519050.1"/>
    </source>
</evidence>
<proteinExistence type="predicted"/>
<evidence type="ECO:0000313" key="2">
    <source>
        <dbReference type="Proteomes" id="UP000581189"/>
    </source>
</evidence>
<dbReference type="SUPFAM" id="SSF47413">
    <property type="entry name" value="lambda repressor-like DNA-binding domains"/>
    <property type="match status" value="1"/>
</dbReference>
<gene>
    <name evidence="1" type="ORF">H3H45_07335</name>
</gene>
<organism evidence="1 2">
    <name type="scientific">Aquipseudomonas guryensis</name>
    <dbReference type="NCBI Taxonomy" id="2759165"/>
    <lineage>
        <taxon>Bacteria</taxon>
        <taxon>Pseudomonadati</taxon>
        <taxon>Pseudomonadota</taxon>
        <taxon>Gammaproteobacteria</taxon>
        <taxon>Pseudomonadales</taxon>
        <taxon>Pseudomonadaceae</taxon>
        <taxon>Aquipseudomonas</taxon>
    </lineage>
</organism>
<dbReference type="Proteomes" id="UP000581189">
    <property type="component" value="Unassembled WGS sequence"/>
</dbReference>
<dbReference type="AlphaFoldDB" id="A0A7W4DAK2"/>
<reference evidence="1 2" key="1">
    <citation type="submission" date="2020-08" db="EMBL/GenBank/DDBJ databases">
        <authorList>
            <person name="Kim C.M."/>
        </authorList>
    </citation>
    <scope>NUCLEOTIDE SEQUENCE [LARGE SCALE GENOMIC DNA]</scope>
    <source>
        <strain evidence="1 2">SR9</strain>
    </source>
</reference>
<keyword evidence="2" id="KW-1185">Reference proteome</keyword>
<dbReference type="Gene3D" id="1.10.260.40">
    <property type="entry name" value="lambda repressor-like DNA-binding domains"/>
    <property type="match status" value="1"/>
</dbReference>
<dbReference type="InterPro" id="IPR010982">
    <property type="entry name" value="Lambda_DNA-bd_dom_sf"/>
</dbReference>
<dbReference type="NCBIfam" id="TIGR02607">
    <property type="entry name" value="antidote_HigA"/>
    <property type="match status" value="1"/>
</dbReference>
<dbReference type="GO" id="GO:0003677">
    <property type="term" value="F:DNA binding"/>
    <property type="evidence" value="ECO:0007669"/>
    <property type="project" value="InterPro"/>
</dbReference>
<name>A0A7W4DAK2_9GAMM</name>
<accession>A0A7W4DAK2</accession>
<dbReference type="EMBL" id="JACJFN010000001">
    <property type="protein sequence ID" value="MBB1519050.1"/>
    <property type="molecule type" value="Genomic_DNA"/>
</dbReference>
<comment type="caution">
    <text evidence="1">The sequence shown here is derived from an EMBL/GenBank/DDBJ whole genome shotgun (WGS) entry which is preliminary data.</text>
</comment>
<dbReference type="InterPro" id="IPR013430">
    <property type="entry name" value="Toxin_antidote_HigA"/>
</dbReference>
<sequence length="87" mass="9409">MPMHNPPHPGESLREDILPALGLTAASLAKRMGCPPRSLSAVMLCQAPVSNELAAQLELAGLGRAGHWIAQQAAYDLWQEQQKSPRK</sequence>
<protein>
    <submittedName>
        <fullName evidence="1">HigA family addiction module antidote protein</fullName>
    </submittedName>
</protein>